<keyword evidence="3" id="KW-1185">Reference proteome</keyword>
<dbReference type="EMBL" id="OU015566">
    <property type="protein sequence ID" value="CAG5104024.1"/>
    <property type="molecule type" value="Genomic_DNA"/>
</dbReference>
<sequence length="398" mass="44449">MRLLVPFFLGLASASLKNIQYTVLENTKDCWKTCGNGYRYYGGPCEDDCGPGAMCCSHTPRGTCNFKQALTIKNAEHGKKKPKKNQSDDDEEDDTPKKQKPSKAKKPKKDKKPKGEKPKKDKKPKGTKPKKTKKPKKAKKAKKKGGKQMRMSMLAFPHRMVENNAGVVIDVTGARSDGRCGRKFNFAPCALVPVNGNEFATPCCNNGRCVSHTNCECSTCVNYAHVNNFMKDVQTSQTRKTRAENAAGLIERNREAYASWAVENLSGSGHLSKILRVISTQHNNLKLLLQREAGKNCVNTKKDPSETAGQTIQSKVRKLAEEKNFPGVLEFLADLYLDQNISDACKEQIDTEKLMKRMNRPTDAIKKVIEKLERASDREKPSNVFLKEIDVPAHLSDE</sequence>
<accession>A0ABN7SNI0</accession>
<reference evidence="2 3" key="1">
    <citation type="submission" date="2021-04" db="EMBL/GenBank/DDBJ databases">
        <authorList>
            <person name="Bliznina A."/>
        </authorList>
    </citation>
    <scope>NUCLEOTIDE SEQUENCE [LARGE SCALE GENOMIC DNA]</scope>
</reference>
<proteinExistence type="predicted"/>
<gene>
    <name evidence="2" type="ORF">OKIOD_LOCUS9820</name>
</gene>
<evidence type="ECO:0000313" key="3">
    <source>
        <dbReference type="Proteomes" id="UP001158576"/>
    </source>
</evidence>
<protein>
    <submittedName>
        <fullName evidence="2">Oidioi.mRNA.OKI2018_I69.chr1.g1055.t1.cds</fullName>
    </submittedName>
</protein>
<feature type="compositionally biased region" description="Basic residues" evidence="1">
    <location>
        <begin position="120"/>
        <end position="147"/>
    </location>
</feature>
<evidence type="ECO:0000256" key="1">
    <source>
        <dbReference type="SAM" id="MobiDB-lite"/>
    </source>
</evidence>
<organism evidence="2 3">
    <name type="scientific">Oikopleura dioica</name>
    <name type="common">Tunicate</name>
    <dbReference type="NCBI Taxonomy" id="34765"/>
    <lineage>
        <taxon>Eukaryota</taxon>
        <taxon>Metazoa</taxon>
        <taxon>Chordata</taxon>
        <taxon>Tunicata</taxon>
        <taxon>Appendicularia</taxon>
        <taxon>Copelata</taxon>
        <taxon>Oikopleuridae</taxon>
        <taxon>Oikopleura</taxon>
    </lineage>
</organism>
<dbReference type="Proteomes" id="UP001158576">
    <property type="component" value="Chromosome 1"/>
</dbReference>
<feature type="compositionally biased region" description="Basic residues" evidence="1">
    <location>
        <begin position="98"/>
        <end position="112"/>
    </location>
</feature>
<name>A0ABN7SNI0_OIKDI</name>
<evidence type="ECO:0000313" key="2">
    <source>
        <dbReference type="EMBL" id="CAG5104024.1"/>
    </source>
</evidence>
<feature type="region of interest" description="Disordered" evidence="1">
    <location>
        <begin position="75"/>
        <end position="150"/>
    </location>
</feature>